<dbReference type="NCBIfam" id="TIGR03172">
    <property type="entry name" value="selenium cofactor biosynthesis protein YqeC"/>
    <property type="match status" value="1"/>
</dbReference>
<accession>A0A498RF49</accession>
<dbReference type="Pfam" id="PF19842">
    <property type="entry name" value="YqeC"/>
    <property type="match status" value="1"/>
</dbReference>
<dbReference type="RefSeq" id="WP_122629575.1">
    <property type="nucleotide sequence ID" value="NZ_UPPP01000094.1"/>
</dbReference>
<dbReference type="EMBL" id="UPPP01000094">
    <property type="protein sequence ID" value="VBB08713.1"/>
    <property type="molecule type" value="Genomic_DNA"/>
</dbReference>
<dbReference type="Proteomes" id="UP000277811">
    <property type="component" value="Unassembled WGS sequence"/>
</dbReference>
<keyword evidence="2" id="KW-1185">Reference proteome</keyword>
<proteinExistence type="predicted"/>
<gene>
    <name evidence="1" type="ORF">LUCI_3991</name>
</gene>
<evidence type="ECO:0000313" key="2">
    <source>
        <dbReference type="Proteomes" id="UP000277811"/>
    </source>
</evidence>
<sequence length="276" mass="30921">MTVAAESGPEIHILHQAFNMVSSRSYMITLIGGGGKTSLMYYLAYASRAMGRRPVTITTTKLYYSAAPERPTYFVKNRTDCFRVLAETENKNTVITLAGGFDPHDSRKITGIDPRWIDTILEQSENLVCIVEGDGAAGKSLKAHASYEPVIPSRSDWVIPVIGMDIIGKPLNEHNVHRAERFSFLTGMSIGDPVTEKRIVRILTHSEGYLHNCPQRAKVIPFLNKVESPEQREAAWRIAGKFFASFSLPGIRPEGILLGSIRNRHLEYIDNLYLER</sequence>
<dbReference type="AlphaFoldDB" id="A0A498RF49"/>
<evidence type="ECO:0000313" key="1">
    <source>
        <dbReference type="EMBL" id="VBB08713.1"/>
    </source>
</evidence>
<organism evidence="1 2">
    <name type="scientific">Lucifera butyrica</name>
    <dbReference type="NCBI Taxonomy" id="1351585"/>
    <lineage>
        <taxon>Bacteria</taxon>
        <taxon>Bacillati</taxon>
        <taxon>Bacillota</taxon>
        <taxon>Negativicutes</taxon>
        <taxon>Veillonellales</taxon>
        <taxon>Veillonellaceae</taxon>
        <taxon>Lucifera</taxon>
    </lineage>
</organism>
<dbReference type="OrthoDB" id="368187at2"/>
<protein>
    <recommendedName>
        <fullName evidence="3">Selenium-dependent hydroxylase accessory protein YqeC</fullName>
    </recommendedName>
</protein>
<evidence type="ECO:0008006" key="3">
    <source>
        <dbReference type="Google" id="ProtNLM"/>
    </source>
</evidence>
<dbReference type="InterPro" id="IPR017587">
    <property type="entry name" value="YqeC"/>
</dbReference>
<name>A0A498RF49_9FIRM</name>
<reference evidence="1 2" key="1">
    <citation type="submission" date="2018-06" db="EMBL/GenBank/DDBJ databases">
        <authorList>
            <person name="Strepis N."/>
        </authorList>
    </citation>
    <scope>NUCLEOTIDE SEQUENCE [LARGE SCALE GENOMIC DNA]</scope>
    <source>
        <strain evidence="1">LUCI</strain>
    </source>
</reference>